<sequence>MMKDSTYALHHGSIVHVDNVPSGLSCECTCPACGTRMIARHGKIKTHHFAHYHAKTCATGYQTAVHMRAKELLSEKKELYLPPHQFVYGAKVFHVQSTKVQIKKVELEKRLDKIIPDVVVTTSKGQIIFVEIFVTHKIDDKKLAIIKSMDIPTIEIDLSNCELNDRKLIEAMNDGGNHIKWIYYGKESFYIRRINGNTEKITIDNRGRIICPILKAVSFDEGNPIVGYRQDNCCSQCFFLLNRIGKDTIMCMGKQYFSDIYQLNTPVEKRREDYLHKYFDTKTAFKSIEKSLLEYAKIPYAYRIAKNRDWHPLDRLQIVSILSIKKVFDVCKIPRLKIEGENIDKETISFYICVVDSLATSRLWLGKCYKDYVKSHEPIVVVYAKVRDSFKQYKYEAVIYLKDVPSNFYINSPQECFSFYDDNDKYVKKIPLQGVEEKDFYKIGDRYYAKCYRSYKGDNDYTFVPAEYCSQCFRYKETLGATITKFLCFTDRLPENTPNPSYEVLKEDGKLRNDAIAKGLVNNNDKYLFIKLIL</sequence>
<gene>
    <name evidence="2" type="ORF">E7203_09160</name>
</gene>
<accession>A0A927WIX0</accession>
<organism evidence="2 3">
    <name type="scientific">Selenomonas ruminantium</name>
    <dbReference type="NCBI Taxonomy" id="971"/>
    <lineage>
        <taxon>Bacteria</taxon>
        <taxon>Bacillati</taxon>
        <taxon>Bacillota</taxon>
        <taxon>Negativicutes</taxon>
        <taxon>Selenomonadales</taxon>
        <taxon>Selenomonadaceae</taxon>
        <taxon>Selenomonas</taxon>
    </lineage>
</organism>
<dbReference type="Proteomes" id="UP000772151">
    <property type="component" value="Unassembled WGS sequence"/>
</dbReference>
<evidence type="ECO:0000313" key="2">
    <source>
        <dbReference type="EMBL" id="MBE6085596.1"/>
    </source>
</evidence>
<dbReference type="RefSeq" id="WP_303669712.1">
    <property type="nucleotide sequence ID" value="NZ_SVCA01000008.1"/>
</dbReference>
<protein>
    <recommendedName>
        <fullName evidence="1">Competence protein CoiA-like N-terminal domain-containing protein</fullName>
    </recommendedName>
</protein>
<dbReference type="Pfam" id="PF25164">
    <property type="entry name" value="CoiA_N"/>
    <property type="match status" value="1"/>
</dbReference>
<evidence type="ECO:0000313" key="3">
    <source>
        <dbReference type="Proteomes" id="UP000772151"/>
    </source>
</evidence>
<proteinExistence type="predicted"/>
<name>A0A927WIX0_SELRU</name>
<evidence type="ECO:0000259" key="1">
    <source>
        <dbReference type="Pfam" id="PF25164"/>
    </source>
</evidence>
<reference evidence="2" key="1">
    <citation type="submission" date="2019-04" db="EMBL/GenBank/DDBJ databases">
        <title>Evolution of Biomass-Degrading Anaerobic Consortia Revealed by Metagenomics.</title>
        <authorList>
            <person name="Peng X."/>
        </authorList>
    </citation>
    <scope>NUCLEOTIDE SEQUENCE</scope>
    <source>
        <strain evidence="2">SIG242</strain>
    </source>
</reference>
<dbReference type="InterPro" id="IPR057253">
    <property type="entry name" value="CoiA-like_N"/>
</dbReference>
<dbReference type="AlphaFoldDB" id="A0A927WIX0"/>
<comment type="caution">
    <text evidence="2">The sequence shown here is derived from an EMBL/GenBank/DDBJ whole genome shotgun (WGS) entry which is preliminary data.</text>
</comment>
<feature type="domain" description="Competence protein CoiA-like N-terminal" evidence="1">
    <location>
        <begin position="28"/>
        <end position="58"/>
    </location>
</feature>
<dbReference type="EMBL" id="SVCA01000008">
    <property type="protein sequence ID" value="MBE6085596.1"/>
    <property type="molecule type" value="Genomic_DNA"/>
</dbReference>